<dbReference type="SUPFAM" id="SSF49384">
    <property type="entry name" value="Carbohydrate-binding domain"/>
    <property type="match status" value="1"/>
</dbReference>
<evidence type="ECO:0000256" key="1">
    <source>
        <dbReference type="SAM" id="Phobius"/>
    </source>
</evidence>
<protein>
    <recommendedName>
        <fullName evidence="3">PEP-CTERM protein-sorting domain-containing protein</fullName>
    </recommendedName>
</protein>
<evidence type="ECO:0008006" key="3">
    <source>
        <dbReference type="Google" id="ProtNLM"/>
    </source>
</evidence>
<accession>A0A3B0YEE2</accession>
<organism evidence="2">
    <name type="scientific">hydrothermal vent metagenome</name>
    <dbReference type="NCBI Taxonomy" id="652676"/>
    <lineage>
        <taxon>unclassified sequences</taxon>
        <taxon>metagenomes</taxon>
        <taxon>ecological metagenomes</taxon>
    </lineage>
</organism>
<dbReference type="CDD" id="cd08547">
    <property type="entry name" value="Type_II_cohesin"/>
    <property type="match status" value="1"/>
</dbReference>
<keyword evidence="1" id="KW-0812">Transmembrane</keyword>
<dbReference type="Gene3D" id="2.60.40.680">
    <property type="match status" value="1"/>
</dbReference>
<dbReference type="InterPro" id="IPR008965">
    <property type="entry name" value="CBM2/CBM3_carb-bd_dom_sf"/>
</dbReference>
<evidence type="ECO:0000313" key="2">
    <source>
        <dbReference type="EMBL" id="VAW73997.1"/>
    </source>
</evidence>
<name>A0A3B0YEE2_9ZZZZ</name>
<keyword evidence="1" id="KW-0472">Membrane</keyword>
<reference evidence="2" key="1">
    <citation type="submission" date="2018-06" db="EMBL/GenBank/DDBJ databases">
        <authorList>
            <person name="Zhirakovskaya E."/>
        </authorList>
    </citation>
    <scope>NUCLEOTIDE SEQUENCE</scope>
</reference>
<proteinExistence type="predicted"/>
<dbReference type="GO" id="GO:0030246">
    <property type="term" value="F:carbohydrate binding"/>
    <property type="evidence" value="ECO:0007669"/>
    <property type="project" value="InterPro"/>
</dbReference>
<gene>
    <name evidence="2" type="ORF">MNBD_GAMMA10-2596</name>
</gene>
<dbReference type="EMBL" id="UOFJ01000734">
    <property type="protein sequence ID" value="VAW73997.1"/>
    <property type="molecule type" value="Genomic_DNA"/>
</dbReference>
<keyword evidence="1" id="KW-1133">Transmembrane helix</keyword>
<feature type="transmembrane region" description="Helical" evidence="1">
    <location>
        <begin position="181"/>
        <end position="198"/>
    </location>
</feature>
<sequence>MNLKAIITGLGLALFQQTSQAIPVVYFDFDGDGLQDTSVTAALGDTLTASLYVSNVDDLEGGLIAWGSEINFDNAQLSAGSFSVDSQWFLSSSANNINNTEGSVELFSSIFGAGLTGTLKLADISFDAVGAGSSLLTMNELFADNAAFTGFGGAAVPSYNYDADIIFANANTVVNITAVPVPPAIVLFLSGLIGLTGIKKFRARAA</sequence>
<dbReference type="AlphaFoldDB" id="A0A3B0YEE2"/>